<dbReference type="EMBL" id="CAFBMK010000113">
    <property type="protein sequence ID" value="CAB4922419.1"/>
    <property type="molecule type" value="Genomic_DNA"/>
</dbReference>
<comment type="similarity">
    <text evidence="1">Belongs to the short-chain dehydrogenases/reductases (SDR) family.</text>
</comment>
<dbReference type="GO" id="GO:0030497">
    <property type="term" value="P:fatty acid elongation"/>
    <property type="evidence" value="ECO:0007669"/>
    <property type="project" value="TreeGrafter"/>
</dbReference>
<reference evidence="2" key="1">
    <citation type="submission" date="2020-05" db="EMBL/GenBank/DDBJ databases">
        <authorList>
            <person name="Chiriac C."/>
            <person name="Salcher M."/>
            <person name="Ghai R."/>
            <person name="Kavagutti S V."/>
        </authorList>
    </citation>
    <scope>NUCLEOTIDE SEQUENCE</scope>
</reference>
<dbReference type="InterPro" id="IPR036291">
    <property type="entry name" value="NAD(P)-bd_dom_sf"/>
</dbReference>
<name>A0A6J7HXZ8_9ZZZZ</name>
<dbReference type="PRINTS" id="PR00081">
    <property type="entry name" value="GDHRDH"/>
</dbReference>
<gene>
    <name evidence="2" type="ORF">UFOPK3564_01914</name>
</gene>
<evidence type="ECO:0000256" key="1">
    <source>
        <dbReference type="ARBA" id="ARBA00006484"/>
    </source>
</evidence>
<dbReference type="PANTHER" id="PTHR42760:SF135">
    <property type="entry name" value="BLL7886 PROTEIN"/>
    <property type="match status" value="1"/>
</dbReference>
<protein>
    <submittedName>
        <fullName evidence="2">Unannotated protein</fullName>
    </submittedName>
</protein>
<dbReference type="InterPro" id="IPR002347">
    <property type="entry name" value="SDR_fam"/>
</dbReference>
<proteinExistence type="inferred from homology"/>
<accession>A0A6J7HXZ8</accession>
<dbReference type="Gene3D" id="3.40.50.720">
    <property type="entry name" value="NAD(P)-binding Rossmann-like Domain"/>
    <property type="match status" value="1"/>
</dbReference>
<dbReference type="PRINTS" id="PR00080">
    <property type="entry name" value="SDRFAMILY"/>
</dbReference>
<dbReference type="FunFam" id="3.40.50.720:FF:000084">
    <property type="entry name" value="Short-chain dehydrogenase reductase"/>
    <property type="match status" value="1"/>
</dbReference>
<dbReference type="Pfam" id="PF13561">
    <property type="entry name" value="adh_short_C2"/>
    <property type="match status" value="1"/>
</dbReference>
<dbReference type="SUPFAM" id="SSF51735">
    <property type="entry name" value="NAD(P)-binding Rossmann-fold domains"/>
    <property type="match status" value="1"/>
</dbReference>
<dbReference type="PANTHER" id="PTHR42760">
    <property type="entry name" value="SHORT-CHAIN DEHYDROGENASES/REDUCTASES FAMILY MEMBER"/>
    <property type="match status" value="1"/>
</dbReference>
<sequence length="249" mass="25413">MCADPRPTALVTGGARGIGRGIATVLARRGDHVVVADLQDELAATTAAELRDAGLSASSVAIDVSDVEAAAAVLAAIDAETPLTTVVNNAALAFSAPIGEVTPAAYDRLMDVNVRGTFFLVQAALRAMVPRGTGSVVNVCSTSSFTASTTDMTVYDTSKAAVRMITQAAAKEVARSGVRVNGVAPGTLETELTRPLLTQEGFASLAESKIPVGRLGRPEEIGDAVAFLSSDAASYVTGHVLVVDGGWLA</sequence>
<organism evidence="2">
    <name type="scientific">freshwater metagenome</name>
    <dbReference type="NCBI Taxonomy" id="449393"/>
    <lineage>
        <taxon>unclassified sequences</taxon>
        <taxon>metagenomes</taxon>
        <taxon>ecological metagenomes</taxon>
    </lineage>
</organism>
<dbReference type="NCBIfam" id="NF005559">
    <property type="entry name" value="PRK07231.1"/>
    <property type="match status" value="1"/>
</dbReference>
<evidence type="ECO:0000313" key="2">
    <source>
        <dbReference type="EMBL" id="CAB4922419.1"/>
    </source>
</evidence>
<dbReference type="AlphaFoldDB" id="A0A6J7HXZ8"/>
<dbReference type="GO" id="GO:0016616">
    <property type="term" value="F:oxidoreductase activity, acting on the CH-OH group of donors, NAD or NADP as acceptor"/>
    <property type="evidence" value="ECO:0007669"/>
    <property type="project" value="TreeGrafter"/>
</dbReference>